<evidence type="ECO:0000313" key="3">
    <source>
        <dbReference type="Proteomes" id="UP000321258"/>
    </source>
</evidence>
<reference evidence="2 3" key="1">
    <citation type="submission" date="2019-07" db="EMBL/GenBank/DDBJ databases">
        <title>Whole genome shotgun sequence of Methylobacterium haplocladii NBRC 107714.</title>
        <authorList>
            <person name="Hosoyama A."/>
            <person name="Uohara A."/>
            <person name="Ohji S."/>
            <person name="Ichikawa N."/>
        </authorList>
    </citation>
    <scope>NUCLEOTIDE SEQUENCE [LARGE SCALE GENOMIC DNA]</scope>
    <source>
        <strain evidence="2 3">NBRC 107714</strain>
    </source>
</reference>
<name>A0A512ILZ0_9HYPH</name>
<dbReference type="EMBL" id="BJZT01000009">
    <property type="protein sequence ID" value="GEO98737.1"/>
    <property type="molecule type" value="Genomic_DNA"/>
</dbReference>
<dbReference type="Proteomes" id="UP000321258">
    <property type="component" value="Unassembled WGS sequence"/>
</dbReference>
<feature type="compositionally biased region" description="Basic residues" evidence="1">
    <location>
        <begin position="53"/>
        <end position="62"/>
    </location>
</feature>
<keyword evidence="3" id="KW-1185">Reference proteome</keyword>
<sequence length="98" mass="10812">MQLKRFSLALTRSEPFVGSAMQEGRWDKSEETVNNLRGAVDKPGDGAWQASRARTRRTKKPGAKAGLFSSVVPGKASQAARAFTRAARRETFRDALFL</sequence>
<evidence type="ECO:0000313" key="2">
    <source>
        <dbReference type="EMBL" id="GEO98737.1"/>
    </source>
</evidence>
<protein>
    <submittedName>
        <fullName evidence="2">Uncharacterized protein</fullName>
    </submittedName>
</protein>
<dbReference type="AlphaFoldDB" id="A0A512ILZ0"/>
<evidence type="ECO:0000256" key="1">
    <source>
        <dbReference type="SAM" id="MobiDB-lite"/>
    </source>
</evidence>
<proteinExistence type="predicted"/>
<gene>
    <name evidence="2" type="ORF">MHA02_11250</name>
</gene>
<accession>A0A512ILZ0</accession>
<feature type="region of interest" description="Disordered" evidence="1">
    <location>
        <begin position="36"/>
        <end position="67"/>
    </location>
</feature>
<organism evidence="2 3">
    <name type="scientific">Methylobacterium haplocladii</name>
    <dbReference type="NCBI Taxonomy" id="1176176"/>
    <lineage>
        <taxon>Bacteria</taxon>
        <taxon>Pseudomonadati</taxon>
        <taxon>Pseudomonadota</taxon>
        <taxon>Alphaproteobacteria</taxon>
        <taxon>Hyphomicrobiales</taxon>
        <taxon>Methylobacteriaceae</taxon>
        <taxon>Methylobacterium</taxon>
    </lineage>
</organism>
<comment type="caution">
    <text evidence="2">The sequence shown here is derived from an EMBL/GenBank/DDBJ whole genome shotgun (WGS) entry which is preliminary data.</text>
</comment>